<dbReference type="AlphaFoldDB" id="K1WQT4"/>
<sequence>MASETAKLWDNLELQVAGARDVRHVKPPSLAIGNPSSSTFKYNLSPFFKREHWDISDGDYKALLPSMQLASNLLNSGFDFLASFAPSNRAHDQLLEKRAEDPTYYRVVQKRYENDQLQETRGELAEVAESVRWQLNETMARDKKWTGVTRLVTDDRWGPRPWTDLVDQDIAESDQDLRARGSQRRPLIVGIMKEYVDALTTFRPGTEEHLRASFLAAVTMTHEVAHVVWHQDFRSLDYSASGPEPRYNDDCVSELGLSFIAYIFGGYSPSTVDGQVPTNFSSALCWQKVFKEQEIDVLYRSDYSISTAYIERVLSQGFWDRLLDNIGAIEDSGWPAIARPALQAQIKKNPLDDSVAESRIPEWTVSKYDGEVIWRNPFSDSRLNLRDNKLLEKVTVEDKMLEIAQLKLANPNDKSRYNYGQGDVGENATSNAAGNINPAIQDATTPGPPRIPAEIQRIYEIAFCGARPTLMERFQQIQSAAAELANVMRPGGGHDSLRPHLRDLRSESAQEMLDNLADWEERQTAKEDQALRAVKPNEWVKKKRDDLKAELPPGTILDEHGWPVLTDAGAAPGKQVGSHMVDLYARVNPT</sequence>
<keyword evidence="2" id="KW-1185">Reference proteome</keyword>
<reference evidence="1 2" key="1">
    <citation type="journal article" date="2012" name="BMC Genomics">
        <title>Sequencing the genome of Marssonina brunnea reveals fungus-poplar co-evolution.</title>
        <authorList>
            <person name="Zhu S."/>
            <person name="Cao Y.-Z."/>
            <person name="Jiang C."/>
            <person name="Tan B.-Y."/>
            <person name="Wang Z."/>
            <person name="Feng S."/>
            <person name="Zhang L."/>
            <person name="Su X.-H."/>
            <person name="Brejova B."/>
            <person name="Vinar T."/>
            <person name="Xu M."/>
            <person name="Wang M.-X."/>
            <person name="Zhang S.-G."/>
            <person name="Huang M.-R."/>
            <person name="Wu R."/>
            <person name="Zhou Y."/>
        </authorList>
    </citation>
    <scope>NUCLEOTIDE SEQUENCE [LARGE SCALE GENOMIC DNA]</scope>
    <source>
        <strain evidence="1 2">MB_m1</strain>
    </source>
</reference>
<dbReference type="KEGG" id="mbe:MBM_06602"/>
<dbReference type="STRING" id="1072389.K1WQT4"/>
<proteinExistence type="predicted"/>
<gene>
    <name evidence="1" type="ORF">MBM_06602</name>
</gene>
<evidence type="ECO:0000313" key="1">
    <source>
        <dbReference type="EMBL" id="EKD15386.1"/>
    </source>
</evidence>
<dbReference type="InParanoid" id="K1WQT4"/>
<dbReference type="HOGENOM" id="CLU_462371_0_0_1"/>
<accession>K1WQT4</accession>
<dbReference type="GeneID" id="18762537"/>
<evidence type="ECO:0000313" key="2">
    <source>
        <dbReference type="Proteomes" id="UP000006753"/>
    </source>
</evidence>
<organism evidence="1 2">
    <name type="scientific">Marssonina brunnea f. sp. multigermtubi (strain MB_m1)</name>
    <name type="common">Marssonina leaf spot fungus</name>
    <dbReference type="NCBI Taxonomy" id="1072389"/>
    <lineage>
        <taxon>Eukaryota</taxon>
        <taxon>Fungi</taxon>
        <taxon>Dikarya</taxon>
        <taxon>Ascomycota</taxon>
        <taxon>Pezizomycotina</taxon>
        <taxon>Leotiomycetes</taxon>
        <taxon>Helotiales</taxon>
        <taxon>Drepanopezizaceae</taxon>
        <taxon>Drepanopeziza</taxon>
    </lineage>
</organism>
<dbReference type="RefSeq" id="XP_007294491.1">
    <property type="nucleotide sequence ID" value="XM_007294429.1"/>
</dbReference>
<dbReference type="EMBL" id="JH921442">
    <property type="protein sequence ID" value="EKD15386.1"/>
    <property type="molecule type" value="Genomic_DNA"/>
</dbReference>
<protein>
    <submittedName>
        <fullName evidence="1">Uncharacterized protein</fullName>
    </submittedName>
</protein>
<dbReference type="eggNOG" id="ENOG502SXP0">
    <property type="taxonomic scope" value="Eukaryota"/>
</dbReference>
<dbReference type="OrthoDB" id="10254945at2759"/>
<name>K1WQT4_MARBU</name>
<dbReference type="Proteomes" id="UP000006753">
    <property type="component" value="Unassembled WGS sequence"/>
</dbReference>